<organism evidence="6 7">
    <name type="scientific">Micromonas commoda (strain RCC299 / NOUM17 / CCMP2709)</name>
    <name type="common">Picoplanktonic green alga</name>
    <dbReference type="NCBI Taxonomy" id="296587"/>
    <lineage>
        <taxon>Eukaryota</taxon>
        <taxon>Viridiplantae</taxon>
        <taxon>Chlorophyta</taxon>
        <taxon>Mamiellophyceae</taxon>
        <taxon>Mamiellales</taxon>
        <taxon>Mamiellaceae</taxon>
        <taxon>Micromonas</taxon>
    </lineage>
</organism>
<evidence type="ECO:0000256" key="3">
    <source>
        <dbReference type="ARBA" id="ARBA00023002"/>
    </source>
</evidence>
<evidence type="ECO:0000313" key="6">
    <source>
        <dbReference type="EMBL" id="ACO62349.1"/>
    </source>
</evidence>
<sequence length="350" mass="36999">MVVHHVTGAFVAILKSQRVQAVIAATGMSSGVGSIFAGALMVVIPALVALVAFGPAPRSRDTPKVILVTGASSGLGKLMLDELRRAFPASVVYGTSRSGWSAKGTRVTKGDSPLGVTEADGTQPLLALDVTDEDSVERCVDAIVARHGELSVLVNNAGAVLQTWAVDTKAADAEAQMATNFHGVVRMVRHCVPAMVGTVKRVVTIGSIGGRIGLPYNSMYSASKAATMAYTDALRMEVAANGVKVSLVEPGDLKPGMVNAAKAEGFDANVHAKGAFDIMRAEEAAGTDPAVVARTVARCVRSLHPRGRYLVGPDAWLVEVLTRLCTYPMREYFLASHYRIPPRHNAWIRV</sequence>
<dbReference type="OMA" id="HYRIPPR"/>
<comment type="similarity">
    <text evidence="1 4">Belongs to the short-chain dehydrogenases/reductases (SDR) family.</text>
</comment>
<evidence type="ECO:0000313" key="7">
    <source>
        <dbReference type="Proteomes" id="UP000002009"/>
    </source>
</evidence>
<dbReference type="PRINTS" id="PR00080">
    <property type="entry name" value="SDRFAMILY"/>
</dbReference>
<dbReference type="PROSITE" id="PS00061">
    <property type="entry name" value="ADH_SHORT"/>
    <property type="match status" value="1"/>
</dbReference>
<dbReference type="InterPro" id="IPR002347">
    <property type="entry name" value="SDR_fam"/>
</dbReference>
<keyword evidence="5" id="KW-0812">Transmembrane</keyword>
<proteinExistence type="inferred from homology"/>
<dbReference type="PRINTS" id="PR00081">
    <property type="entry name" value="GDHRDH"/>
</dbReference>
<accession>C1E2I2</accession>
<dbReference type="AlphaFoldDB" id="C1E2I2"/>
<dbReference type="EMBL" id="CP001324">
    <property type="protein sequence ID" value="ACO62349.1"/>
    <property type="molecule type" value="Genomic_DNA"/>
</dbReference>
<gene>
    <name evidence="6" type="ORF">MICPUN_57252</name>
</gene>
<dbReference type="InterPro" id="IPR020904">
    <property type="entry name" value="Sc_DH/Rdtase_CS"/>
</dbReference>
<dbReference type="STRING" id="296587.C1E2I2"/>
<dbReference type="Proteomes" id="UP000002009">
    <property type="component" value="Chromosome 3"/>
</dbReference>
<dbReference type="FunCoup" id="C1E2I2">
    <property type="interactions" value="243"/>
</dbReference>
<dbReference type="KEGG" id="mis:MICPUN_57252"/>
<evidence type="ECO:0000256" key="5">
    <source>
        <dbReference type="SAM" id="Phobius"/>
    </source>
</evidence>
<keyword evidence="7" id="KW-1185">Reference proteome</keyword>
<keyword evidence="3" id="KW-0560">Oxidoreductase</keyword>
<dbReference type="RefSeq" id="XP_002501091.1">
    <property type="nucleotide sequence ID" value="XM_002501045.1"/>
</dbReference>
<dbReference type="GO" id="GO:0016491">
    <property type="term" value="F:oxidoreductase activity"/>
    <property type="evidence" value="ECO:0007669"/>
    <property type="project" value="UniProtKB-KW"/>
</dbReference>
<protein>
    <submittedName>
        <fullName evidence="6">Uncharacterized protein</fullName>
    </submittedName>
</protein>
<name>C1E2I2_MICCC</name>
<evidence type="ECO:0000256" key="4">
    <source>
        <dbReference type="RuleBase" id="RU000363"/>
    </source>
</evidence>
<dbReference type="PANTHER" id="PTHR43391">
    <property type="entry name" value="RETINOL DEHYDROGENASE-RELATED"/>
    <property type="match status" value="1"/>
</dbReference>
<feature type="transmembrane region" description="Helical" evidence="5">
    <location>
        <begin position="31"/>
        <end position="54"/>
    </location>
</feature>
<evidence type="ECO:0000256" key="1">
    <source>
        <dbReference type="ARBA" id="ARBA00006484"/>
    </source>
</evidence>
<dbReference type="SUPFAM" id="SSF51735">
    <property type="entry name" value="NAD(P)-binding Rossmann-fold domains"/>
    <property type="match status" value="1"/>
</dbReference>
<keyword evidence="5" id="KW-1133">Transmembrane helix</keyword>
<dbReference type="GeneID" id="8242280"/>
<dbReference type="InterPro" id="IPR036291">
    <property type="entry name" value="NAD(P)-bd_dom_sf"/>
</dbReference>
<dbReference type="InParanoid" id="C1E2I2"/>
<keyword evidence="2" id="KW-0521">NADP</keyword>
<keyword evidence="5" id="KW-0472">Membrane</keyword>
<dbReference type="OrthoDB" id="498525at2759"/>
<evidence type="ECO:0000256" key="2">
    <source>
        <dbReference type="ARBA" id="ARBA00022857"/>
    </source>
</evidence>
<dbReference type="PANTHER" id="PTHR43391:SF14">
    <property type="entry name" value="DEHYDROGENASE_REDUCTASE SDR FAMILY PROTEIN 7-LIKE"/>
    <property type="match status" value="1"/>
</dbReference>
<dbReference type="Pfam" id="PF00106">
    <property type="entry name" value="adh_short"/>
    <property type="match status" value="1"/>
</dbReference>
<dbReference type="eggNOG" id="KOG1205">
    <property type="taxonomic scope" value="Eukaryota"/>
</dbReference>
<reference evidence="6 7" key="1">
    <citation type="journal article" date="2009" name="Science">
        <title>Green evolution and dynamic adaptations revealed by genomes of the marine picoeukaryotes Micromonas.</title>
        <authorList>
            <person name="Worden A.Z."/>
            <person name="Lee J.H."/>
            <person name="Mock T."/>
            <person name="Rouze P."/>
            <person name="Simmons M.P."/>
            <person name="Aerts A.L."/>
            <person name="Allen A.E."/>
            <person name="Cuvelier M.L."/>
            <person name="Derelle E."/>
            <person name="Everett M.V."/>
            <person name="Foulon E."/>
            <person name="Grimwood J."/>
            <person name="Gundlach H."/>
            <person name="Henrissat B."/>
            <person name="Napoli C."/>
            <person name="McDonald S.M."/>
            <person name="Parker M.S."/>
            <person name="Rombauts S."/>
            <person name="Salamov A."/>
            <person name="Von Dassow P."/>
            <person name="Badger J.H."/>
            <person name="Coutinho P.M."/>
            <person name="Demir E."/>
            <person name="Dubchak I."/>
            <person name="Gentemann C."/>
            <person name="Eikrem W."/>
            <person name="Gready J.E."/>
            <person name="John U."/>
            <person name="Lanier W."/>
            <person name="Lindquist E.A."/>
            <person name="Lucas S."/>
            <person name="Mayer K.F."/>
            <person name="Moreau H."/>
            <person name="Not F."/>
            <person name="Otillar R."/>
            <person name="Panaud O."/>
            <person name="Pangilinan J."/>
            <person name="Paulsen I."/>
            <person name="Piegu B."/>
            <person name="Poliakov A."/>
            <person name="Robbens S."/>
            <person name="Schmutz J."/>
            <person name="Toulza E."/>
            <person name="Wyss T."/>
            <person name="Zelensky A."/>
            <person name="Zhou K."/>
            <person name="Armbrust E.V."/>
            <person name="Bhattacharya D."/>
            <person name="Goodenough U.W."/>
            <person name="Van de Peer Y."/>
            <person name="Grigoriev I.V."/>
        </authorList>
    </citation>
    <scope>NUCLEOTIDE SEQUENCE [LARGE SCALE GENOMIC DNA]</scope>
    <source>
        <strain evidence="7">RCC299 / NOUM17</strain>
    </source>
</reference>
<dbReference type="Gene3D" id="3.40.50.720">
    <property type="entry name" value="NAD(P)-binding Rossmann-like Domain"/>
    <property type="match status" value="1"/>
</dbReference>